<dbReference type="CDD" id="cd18809">
    <property type="entry name" value="SF1_C_RecD"/>
    <property type="match status" value="1"/>
</dbReference>
<proteinExistence type="predicted"/>
<keyword evidence="3" id="KW-0378">Hydrolase</keyword>
<keyword evidence="7" id="KW-0234">DNA repair</keyword>
<evidence type="ECO:0000313" key="10">
    <source>
        <dbReference type="EMBL" id="OGD67086.1"/>
    </source>
</evidence>
<dbReference type="Pfam" id="PF14493">
    <property type="entry name" value="HTH_40"/>
    <property type="match status" value="1"/>
</dbReference>
<dbReference type="Pfam" id="PF21530">
    <property type="entry name" value="Pif1_2B_dom"/>
    <property type="match status" value="1"/>
</dbReference>
<evidence type="ECO:0000256" key="4">
    <source>
        <dbReference type="ARBA" id="ARBA00022806"/>
    </source>
</evidence>
<comment type="caution">
    <text evidence="10">The sequence shown here is derived from an EMBL/GenBank/DDBJ whole genome shotgun (WGS) entry which is preliminary data.</text>
</comment>
<protein>
    <recommendedName>
        <fullName evidence="9">AAA+ ATPase domain-containing protein</fullName>
    </recommendedName>
</protein>
<dbReference type="InterPro" id="IPR010285">
    <property type="entry name" value="DNA_helicase_pif1-like_DEAD"/>
</dbReference>
<dbReference type="CDD" id="cd18037">
    <property type="entry name" value="DEXSc_Pif1_like"/>
    <property type="match status" value="1"/>
</dbReference>
<dbReference type="STRING" id="1797580.A2Z61_01285"/>
<dbReference type="GO" id="GO:0006281">
    <property type="term" value="P:DNA repair"/>
    <property type="evidence" value="ECO:0007669"/>
    <property type="project" value="InterPro"/>
</dbReference>
<dbReference type="AlphaFoldDB" id="A0A1F5EIQ4"/>
<keyword evidence="8" id="KW-0413">Isomerase</keyword>
<dbReference type="SMART" id="SM00382">
    <property type="entry name" value="AAA"/>
    <property type="match status" value="1"/>
</dbReference>
<dbReference type="InterPro" id="IPR003593">
    <property type="entry name" value="AAA+_ATPase"/>
</dbReference>
<dbReference type="InterPro" id="IPR049163">
    <property type="entry name" value="Pif1-like_2B_dom"/>
</dbReference>
<dbReference type="Gene3D" id="3.40.50.300">
    <property type="entry name" value="P-loop containing nucleotide triphosphate hydrolases"/>
    <property type="match status" value="1"/>
</dbReference>
<evidence type="ECO:0000259" key="9">
    <source>
        <dbReference type="SMART" id="SM00382"/>
    </source>
</evidence>
<dbReference type="GO" id="GO:0003678">
    <property type="term" value="F:DNA helicase activity"/>
    <property type="evidence" value="ECO:0007669"/>
    <property type="project" value="InterPro"/>
</dbReference>
<sequence>MKQNEALEILKMGANVFLTGPAGSGKTYVLGEYVNFLKQKGVEIGITASTGIAATHIGGMTIHSWSGIGINDSMSENDIRALFKKRHLGRRFERTKVLVIDEISMLHHFRLDMIDKVCKMFKGNDKPFGGIQIILVGDFFQLPPIARGGDRAYFAYKSNIWNDMGLKVCYLDEQHRHSDVVLINLLNDIRSNNTSEYTLEPLRKRYKEKVEGMNTPTKLYSHNADVDRINKIELAKLPGNNKIFEMKSRGSRALAETLKRSCLAPEYLYLKKNAIIMFVKNNFEKGYVNGTLGKIIDFEYSDETANEIPIVETINGKKIFVEMESWRIEEEGKIKAEISQIPLRLAWAITIHKSQGMSLDAAEIDLSKAFVEGQGYVALSRVRTLSGLKLMGLNNIALKINEEILQFDNNLIKNSERIAEELKEFNSEEKLKKQKEFLISISPTQKEKEEKLPTHKKTGLLLEQEFLIEEIAKKREMTKGTIISHIEKLKELGECPNINHIKNIISKDRLDKIKKAFEKSKDIKLSPVRDILGKNFSFDEIRLARLFIL</sequence>
<dbReference type="PANTHER" id="PTHR47642">
    <property type="entry name" value="ATP-DEPENDENT DNA HELICASE"/>
    <property type="match status" value="1"/>
</dbReference>
<evidence type="ECO:0000256" key="7">
    <source>
        <dbReference type="ARBA" id="ARBA00023204"/>
    </source>
</evidence>
<keyword evidence="5" id="KW-0067">ATP-binding</keyword>
<dbReference type="Gene3D" id="1.10.10.1390">
    <property type="entry name" value="ATP-dependent DNA helicase RecQ"/>
    <property type="match status" value="1"/>
</dbReference>
<evidence type="ECO:0000256" key="6">
    <source>
        <dbReference type="ARBA" id="ARBA00023125"/>
    </source>
</evidence>
<keyword evidence="1" id="KW-0547">Nucleotide-binding</keyword>
<keyword evidence="4" id="KW-0347">Helicase</keyword>
<evidence type="ECO:0000256" key="8">
    <source>
        <dbReference type="ARBA" id="ARBA00023235"/>
    </source>
</evidence>
<dbReference type="PANTHER" id="PTHR47642:SF5">
    <property type="entry name" value="ATP-DEPENDENT DNA HELICASE"/>
    <property type="match status" value="1"/>
</dbReference>
<evidence type="ECO:0000256" key="1">
    <source>
        <dbReference type="ARBA" id="ARBA00022741"/>
    </source>
</evidence>
<organism evidence="10 11">
    <name type="scientific">Candidatus Campbellbacteria bacterium RIFCSPLOWO2_02_35_12</name>
    <dbReference type="NCBI Taxonomy" id="1797580"/>
    <lineage>
        <taxon>Bacteria</taxon>
        <taxon>Candidatus Campbelliibacteriota</taxon>
    </lineage>
</organism>
<dbReference type="EMBL" id="MFAC01000013">
    <property type="protein sequence ID" value="OGD67086.1"/>
    <property type="molecule type" value="Genomic_DNA"/>
</dbReference>
<dbReference type="GO" id="GO:0000723">
    <property type="term" value="P:telomere maintenance"/>
    <property type="evidence" value="ECO:0007669"/>
    <property type="project" value="InterPro"/>
</dbReference>
<evidence type="ECO:0000256" key="3">
    <source>
        <dbReference type="ARBA" id="ARBA00022801"/>
    </source>
</evidence>
<evidence type="ECO:0000256" key="2">
    <source>
        <dbReference type="ARBA" id="ARBA00022763"/>
    </source>
</evidence>
<name>A0A1F5EIQ4_9BACT</name>
<accession>A0A1F5EIQ4</accession>
<dbReference type="InterPro" id="IPR051055">
    <property type="entry name" value="PIF1_helicase"/>
</dbReference>
<dbReference type="Proteomes" id="UP000186029">
    <property type="component" value="Unassembled WGS sequence"/>
</dbReference>
<evidence type="ECO:0000256" key="5">
    <source>
        <dbReference type="ARBA" id="ARBA00022840"/>
    </source>
</evidence>
<reference evidence="10 11" key="1">
    <citation type="journal article" date="2016" name="Nat. Commun.">
        <title>Thousands of microbial genomes shed light on interconnected biogeochemical processes in an aquifer system.</title>
        <authorList>
            <person name="Anantharaman K."/>
            <person name="Brown C.T."/>
            <person name="Hug L.A."/>
            <person name="Sharon I."/>
            <person name="Castelle C.J."/>
            <person name="Probst A.J."/>
            <person name="Thomas B.C."/>
            <person name="Singh A."/>
            <person name="Wilkins M.J."/>
            <person name="Karaoz U."/>
            <person name="Brodie E.L."/>
            <person name="Williams K.H."/>
            <person name="Hubbard S.S."/>
            <person name="Banfield J.F."/>
        </authorList>
    </citation>
    <scope>NUCLEOTIDE SEQUENCE [LARGE SCALE GENOMIC DNA]</scope>
</reference>
<feature type="domain" description="AAA+ ATPase" evidence="9">
    <location>
        <begin position="12"/>
        <end position="159"/>
    </location>
</feature>
<keyword evidence="2" id="KW-0227">DNA damage</keyword>
<gene>
    <name evidence="10" type="ORF">A2Z61_01285</name>
</gene>
<keyword evidence="6" id="KW-0238">DNA-binding</keyword>
<dbReference type="SUPFAM" id="SSF52540">
    <property type="entry name" value="P-loop containing nucleoside triphosphate hydrolases"/>
    <property type="match status" value="2"/>
</dbReference>
<dbReference type="InterPro" id="IPR027417">
    <property type="entry name" value="P-loop_NTPase"/>
</dbReference>
<evidence type="ECO:0000313" key="11">
    <source>
        <dbReference type="Proteomes" id="UP000186029"/>
    </source>
</evidence>
<dbReference type="Pfam" id="PF05970">
    <property type="entry name" value="PIF1"/>
    <property type="match status" value="1"/>
</dbReference>
<dbReference type="InterPro" id="IPR029491">
    <property type="entry name" value="Helicase_HTH"/>
</dbReference>